<dbReference type="InterPro" id="IPR036055">
    <property type="entry name" value="LDL_receptor-like_sf"/>
</dbReference>
<comment type="caution">
    <text evidence="2">Lacks conserved residue(s) required for the propagation of feature annotation.</text>
</comment>
<accession>A0ABD0JXG2</accession>
<feature type="non-terminal residue" evidence="4">
    <location>
        <position position="640"/>
    </location>
</feature>
<evidence type="ECO:0000256" key="1">
    <source>
        <dbReference type="ARBA" id="ARBA00023157"/>
    </source>
</evidence>
<dbReference type="InterPro" id="IPR002172">
    <property type="entry name" value="LDrepeatLR_classA_rpt"/>
</dbReference>
<feature type="chain" id="PRO_5044770283" evidence="3">
    <location>
        <begin position="29"/>
        <end position="640"/>
    </location>
</feature>
<dbReference type="Gene3D" id="4.10.400.10">
    <property type="entry name" value="Low-density Lipoprotein Receptor"/>
    <property type="match status" value="1"/>
</dbReference>
<evidence type="ECO:0000256" key="3">
    <source>
        <dbReference type="SAM" id="SignalP"/>
    </source>
</evidence>
<dbReference type="SMART" id="SM00192">
    <property type="entry name" value="LDLa"/>
    <property type="match status" value="1"/>
</dbReference>
<protein>
    <submittedName>
        <fullName evidence="4">Uncharacterized protein</fullName>
    </submittedName>
</protein>
<keyword evidence="1 2" id="KW-1015">Disulfide bond</keyword>
<feature type="signal peptide" evidence="3">
    <location>
        <begin position="1"/>
        <end position="28"/>
    </location>
</feature>
<dbReference type="SUPFAM" id="SSF56436">
    <property type="entry name" value="C-type lectin-like"/>
    <property type="match status" value="1"/>
</dbReference>
<proteinExistence type="predicted"/>
<dbReference type="CDD" id="cd00037">
    <property type="entry name" value="CLECT"/>
    <property type="match status" value="1"/>
</dbReference>
<dbReference type="Proteomes" id="UP001519460">
    <property type="component" value="Unassembled WGS sequence"/>
</dbReference>
<dbReference type="InterPro" id="IPR016186">
    <property type="entry name" value="C-type_lectin-like/link_sf"/>
</dbReference>
<dbReference type="PROSITE" id="PS50068">
    <property type="entry name" value="LDLRA_2"/>
    <property type="match status" value="1"/>
</dbReference>
<feature type="disulfide bond" evidence="2">
    <location>
        <begin position="608"/>
        <end position="623"/>
    </location>
</feature>
<keyword evidence="5" id="KW-1185">Reference proteome</keyword>
<dbReference type="Gene3D" id="3.10.100.10">
    <property type="entry name" value="Mannose-Binding Protein A, subunit A"/>
    <property type="match status" value="1"/>
</dbReference>
<sequence>MVFTLYGTQALLIGILLEIPCIATLGRADVALEGFTRDNRTTSSVEFPGANSTFTTSSSADSSSNVQTVTFDPNLNLTTEDLLPCFLTEADLTFYASSGDITFRKAFTEEEVADLDIHPLSSNFHCDISLRFPSGMVGYFDIRVCRVSAKIYDQGASKFVWKNFGCDRGKLYSTSNDIILRLSLTVSSVRSSKNFTMFLRFSTDLSSSRPQLELKYNTPLAGYIQTPGWSSGKKYKPNMDSCVTLNSPRSYDIMTSLLARDTGPLFFSDDILIMTRTENCKYTESVELLSFSEHRLIHSEAISVRFRSGYFSQHAGFRFIFSFHNQSTLPQRLPDGKWNCSVPHWADFQQHFLCTLYPECAGGEDDVVCFSRQDECGLLVVFPKKKCFAYVESNDLWSQMNTSDLTSWREAREVCANRKMRLPSFETKQEHSVFYRVLNVLPDSTMTFYIGLESMTEPLYRRIWRLSSGVTAYNIYVIKEEDELDHYQPLCGMFSIDIFQEIKADPVNCMHKQEADIICESTEEQLHSAITGQVETIHLQAPVIGPNAGGVDLIVCPKNHSTHTFLACDVHSDCWLDDDGNYVTSMTPHPPSFQCATHIERVPYSLVCDYREDCGDGSDENVCVFSACLSSDQYLCGNKQ</sequence>
<dbReference type="SUPFAM" id="SSF57424">
    <property type="entry name" value="LDL receptor-like module"/>
    <property type="match status" value="1"/>
</dbReference>
<dbReference type="CDD" id="cd00112">
    <property type="entry name" value="LDLa"/>
    <property type="match status" value="1"/>
</dbReference>
<reference evidence="4 5" key="1">
    <citation type="journal article" date="2023" name="Sci. Data">
        <title>Genome assembly of the Korean intertidal mud-creeper Batillaria attramentaria.</title>
        <authorList>
            <person name="Patra A.K."/>
            <person name="Ho P.T."/>
            <person name="Jun S."/>
            <person name="Lee S.J."/>
            <person name="Kim Y."/>
            <person name="Won Y.J."/>
        </authorList>
    </citation>
    <scope>NUCLEOTIDE SEQUENCE [LARGE SCALE GENOMIC DNA]</scope>
    <source>
        <strain evidence="4">Wonlab-2016</strain>
    </source>
</reference>
<dbReference type="Pfam" id="PF00057">
    <property type="entry name" value="Ldl_recept_a"/>
    <property type="match status" value="1"/>
</dbReference>
<evidence type="ECO:0000313" key="5">
    <source>
        <dbReference type="Proteomes" id="UP001519460"/>
    </source>
</evidence>
<dbReference type="AlphaFoldDB" id="A0ABD0JXG2"/>
<name>A0ABD0JXG2_9CAEN</name>
<evidence type="ECO:0000313" key="4">
    <source>
        <dbReference type="EMBL" id="KAK7479441.1"/>
    </source>
</evidence>
<dbReference type="InterPro" id="IPR016187">
    <property type="entry name" value="CTDL_fold"/>
</dbReference>
<keyword evidence="3" id="KW-0732">Signal</keyword>
<comment type="caution">
    <text evidence="4">The sequence shown here is derived from an EMBL/GenBank/DDBJ whole genome shotgun (WGS) entry which is preliminary data.</text>
</comment>
<gene>
    <name evidence="4" type="ORF">BaRGS_00029358</name>
</gene>
<dbReference type="EMBL" id="JACVVK020000303">
    <property type="protein sequence ID" value="KAK7479441.1"/>
    <property type="molecule type" value="Genomic_DNA"/>
</dbReference>
<organism evidence="4 5">
    <name type="scientific">Batillaria attramentaria</name>
    <dbReference type="NCBI Taxonomy" id="370345"/>
    <lineage>
        <taxon>Eukaryota</taxon>
        <taxon>Metazoa</taxon>
        <taxon>Spiralia</taxon>
        <taxon>Lophotrochozoa</taxon>
        <taxon>Mollusca</taxon>
        <taxon>Gastropoda</taxon>
        <taxon>Caenogastropoda</taxon>
        <taxon>Sorbeoconcha</taxon>
        <taxon>Cerithioidea</taxon>
        <taxon>Batillariidae</taxon>
        <taxon>Batillaria</taxon>
    </lineage>
</organism>
<evidence type="ECO:0000256" key="2">
    <source>
        <dbReference type="PROSITE-ProRule" id="PRU00124"/>
    </source>
</evidence>